<dbReference type="PANTHER" id="PTHR35005">
    <property type="entry name" value="3-DEHYDRO-SCYLLO-INOSOSE HYDROLASE"/>
    <property type="match status" value="1"/>
</dbReference>
<keyword evidence="2" id="KW-0479">Metal-binding</keyword>
<evidence type="ECO:0000256" key="2">
    <source>
        <dbReference type="ARBA" id="ARBA00022723"/>
    </source>
</evidence>
<accession>A0A506U255</accession>
<dbReference type="EMBL" id="VHLH01000020">
    <property type="protein sequence ID" value="TPW27548.1"/>
    <property type="molecule type" value="Genomic_DNA"/>
</dbReference>
<evidence type="ECO:0000313" key="7">
    <source>
        <dbReference type="Proteomes" id="UP000320314"/>
    </source>
</evidence>
<protein>
    <submittedName>
        <fullName evidence="6">Creatininase family protein</fullName>
    </submittedName>
</protein>
<dbReference type="GO" id="GO:0046872">
    <property type="term" value="F:metal ion binding"/>
    <property type="evidence" value="ECO:0007669"/>
    <property type="project" value="UniProtKB-KW"/>
</dbReference>
<name>A0A506U255_9HYPH</name>
<dbReference type="OrthoDB" id="9801445at2"/>
<keyword evidence="3" id="KW-0378">Hydrolase</keyword>
<dbReference type="SUPFAM" id="SSF102215">
    <property type="entry name" value="Creatininase"/>
    <property type="match status" value="1"/>
</dbReference>
<comment type="caution">
    <text evidence="6">The sequence shown here is derived from an EMBL/GenBank/DDBJ whole genome shotgun (WGS) entry which is preliminary data.</text>
</comment>
<dbReference type="RefSeq" id="WP_141167141.1">
    <property type="nucleotide sequence ID" value="NZ_VHLH01000020.1"/>
</dbReference>
<dbReference type="GO" id="GO:0016811">
    <property type="term" value="F:hydrolase activity, acting on carbon-nitrogen (but not peptide) bonds, in linear amides"/>
    <property type="evidence" value="ECO:0007669"/>
    <property type="project" value="TreeGrafter"/>
</dbReference>
<keyword evidence="4" id="KW-0862">Zinc</keyword>
<proteinExistence type="inferred from homology"/>
<keyword evidence="7" id="KW-1185">Reference proteome</keyword>
<comment type="cofactor">
    <cofactor evidence="1">
        <name>Zn(2+)</name>
        <dbReference type="ChEBI" id="CHEBI:29105"/>
    </cofactor>
</comment>
<dbReference type="Proteomes" id="UP000320314">
    <property type="component" value="Unassembled WGS sequence"/>
</dbReference>
<reference evidence="6 7" key="1">
    <citation type="submission" date="2019-06" db="EMBL/GenBank/DDBJ databases">
        <authorList>
            <person name="Li M."/>
        </authorList>
    </citation>
    <scope>NUCLEOTIDE SEQUENCE [LARGE SCALE GENOMIC DNA]</scope>
    <source>
        <strain evidence="6 7">BGMRC6574</strain>
    </source>
</reference>
<dbReference type="AlphaFoldDB" id="A0A506U255"/>
<evidence type="ECO:0000256" key="5">
    <source>
        <dbReference type="ARBA" id="ARBA00024029"/>
    </source>
</evidence>
<comment type="similarity">
    <text evidence="5">Belongs to the creatininase superfamily.</text>
</comment>
<dbReference type="PANTHER" id="PTHR35005:SF1">
    <property type="entry name" value="2-AMINO-5-FORMYLAMINO-6-RIBOSYLAMINOPYRIMIDIN-4(3H)-ONE 5'-MONOPHOSPHATE DEFORMYLASE"/>
    <property type="match status" value="1"/>
</dbReference>
<evidence type="ECO:0000256" key="3">
    <source>
        <dbReference type="ARBA" id="ARBA00022801"/>
    </source>
</evidence>
<dbReference type="InterPro" id="IPR003785">
    <property type="entry name" value="Creatininase/forma_Hydrolase"/>
</dbReference>
<dbReference type="InterPro" id="IPR024087">
    <property type="entry name" value="Creatininase-like_sf"/>
</dbReference>
<evidence type="ECO:0000313" key="6">
    <source>
        <dbReference type="EMBL" id="TPW27548.1"/>
    </source>
</evidence>
<evidence type="ECO:0000256" key="4">
    <source>
        <dbReference type="ARBA" id="ARBA00022833"/>
    </source>
</evidence>
<dbReference type="GO" id="GO:0009231">
    <property type="term" value="P:riboflavin biosynthetic process"/>
    <property type="evidence" value="ECO:0007669"/>
    <property type="project" value="TreeGrafter"/>
</dbReference>
<gene>
    <name evidence="6" type="ORF">FJU11_11175</name>
</gene>
<sequence length="262" mass="27747">MNGHREIRLDRLTSPEIAELVRDTHRSGHRPLAVLPVGAIEQHGPHLPTGTDIALSSAVAEAAVYSVPDAVLTAPVPYGVSPHHRDFAGTMSLRAQTFVAILNDLAADLWEDGFTPVFLNGHGGNRAALGVVVSDLGEVGVCTAAITYFEHIAQEAAEILPDAAGGTGHAGALETSLMLHLRPESVRCDRIPAGTTPPAWPDPHLYAKAAPTVWRRFSHINPTGVIGTPSQAEANAGAQLFHAATTAVADLLSRFQEHYGRI</sequence>
<organism evidence="6 7">
    <name type="scientific">Pararhizobium mangrovi</name>
    <dbReference type="NCBI Taxonomy" id="2590452"/>
    <lineage>
        <taxon>Bacteria</taxon>
        <taxon>Pseudomonadati</taxon>
        <taxon>Pseudomonadota</taxon>
        <taxon>Alphaproteobacteria</taxon>
        <taxon>Hyphomicrobiales</taxon>
        <taxon>Rhizobiaceae</taxon>
        <taxon>Rhizobium/Agrobacterium group</taxon>
        <taxon>Pararhizobium</taxon>
    </lineage>
</organism>
<dbReference type="Gene3D" id="3.40.50.10310">
    <property type="entry name" value="Creatininase"/>
    <property type="match status" value="1"/>
</dbReference>
<evidence type="ECO:0000256" key="1">
    <source>
        <dbReference type="ARBA" id="ARBA00001947"/>
    </source>
</evidence>
<dbReference type="Pfam" id="PF02633">
    <property type="entry name" value="Creatininase"/>
    <property type="match status" value="1"/>
</dbReference>